<comment type="caution">
    <text evidence="1">The sequence shown here is derived from an EMBL/GenBank/DDBJ whole genome shotgun (WGS) entry which is preliminary data.</text>
</comment>
<dbReference type="Proteomes" id="UP000008942">
    <property type="component" value="Unassembled WGS sequence"/>
</dbReference>
<dbReference type="EMBL" id="AILW01000001">
    <property type="protein sequence ID" value="EJF84904.1"/>
    <property type="molecule type" value="Genomic_DNA"/>
</dbReference>
<proteinExistence type="predicted"/>
<name>A0ABN0GMP9_BAREL</name>
<accession>A0ABN0GMP9</accession>
<evidence type="ECO:0000313" key="1">
    <source>
        <dbReference type="EMBL" id="EJF84904.1"/>
    </source>
</evidence>
<reference evidence="1 2" key="1">
    <citation type="submission" date="2012-03" db="EMBL/GenBank/DDBJ databases">
        <title>The Genome Sequence of Bartonella elizabethae Re6043vi.</title>
        <authorList>
            <consortium name="The Broad Institute Genome Sequencing Platform"/>
            <consortium name="The Broad Institute Genome Sequencing Center for Infectious Disease"/>
            <person name="Feldgarden M."/>
            <person name="Kirby J."/>
            <person name="Kosoy M."/>
            <person name="Birtles R."/>
            <person name="Probert W.S."/>
            <person name="Chiaraviglio L."/>
            <person name="Young S.K."/>
            <person name="Zeng Q."/>
            <person name="Gargeya S."/>
            <person name="Fitzgerald M."/>
            <person name="Haas B."/>
            <person name="Abouelleil A."/>
            <person name="Alvarado L."/>
            <person name="Arachchi H.M."/>
            <person name="Berlin A."/>
            <person name="Chapman S.B."/>
            <person name="Gearin G."/>
            <person name="Goldberg J."/>
            <person name="Griggs A."/>
            <person name="Gujja S."/>
            <person name="Hansen M."/>
            <person name="Heiman D."/>
            <person name="Howarth C."/>
            <person name="Larimer J."/>
            <person name="Lui A."/>
            <person name="MacDonald P.J.P."/>
            <person name="McCowen C."/>
            <person name="Montmayeur A."/>
            <person name="Murphy C."/>
            <person name="Neiman D."/>
            <person name="Pearson M."/>
            <person name="Priest M."/>
            <person name="Roberts A."/>
            <person name="Saif S."/>
            <person name="Shea T."/>
            <person name="Sisk P."/>
            <person name="Stolte C."/>
            <person name="Sykes S."/>
            <person name="Wortman J."/>
            <person name="Nusbaum C."/>
            <person name="Birren B."/>
        </authorList>
    </citation>
    <scope>NUCLEOTIDE SEQUENCE [LARGE SCALE GENOMIC DNA]</scope>
    <source>
        <strain evidence="1 2">Re6043vi</strain>
    </source>
</reference>
<organism evidence="1 2">
    <name type="scientific">Bartonella elizabethae Re6043vi</name>
    <dbReference type="NCBI Taxonomy" id="1094554"/>
    <lineage>
        <taxon>Bacteria</taxon>
        <taxon>Pseudomonadati</taxon>
        <taxon>Pseudomonadota</taxon>
        <taxon>Alphaproteobacteria</taxon>
        <taxon>Hyphomicrobiales</taxon>
        <taxon>Bartonellaceae</taxon>
        <taxon>Bartonella</taxon>
    </lineage>
</organism>
<evidence type="ECO:0000313" key="2">
    <source>
        <dbReference type="Proteomes" id="UP000008942"/>
    </source>
</evidence>
<gene>
    <name evidence="1" type="ORF">MCU_00012</name>
</gene>
<protein>
    <recommendedName>
        <fullName evidence="3">Secreted protein</fullName>
    </recommendedName>
</protein>
<evidence type="ECO:0008006" key="3">
    <source>
        <dbReference type="Google" id="ProtNLM"/>
    </source>
</evidence>
<keyword evidence="2" id="KW-1185">Reference proteome</keyword>
<sequence>MLCLYYIDWGVEALEVVFLLCLLSINFDGSCRESGIVAVKRDCAFVYDIMEKAAEDCGKVCVKERFFMG</sequence>